<evidence type="ECO:0000256" key="1">
    <source>
        <dbReference type="SAM" id="MobiDB-lite"/>
    </source>
</evidence>
<sequence>MAESNGRSTAAVHETGTDGVAQDGETDAATESLRIRGGIATGVGSWPGIDPREAAATIVGELGELPHLVELPDRGAGADVIGRVSALLVDLRFDTTPRGYRLAPRPGAVSRRAHDLLRTDLDALEEAWENAGLSGRDRVVKVQAAGPLTLAAQVELPGGHRVLTDSGAVRDLSESLAEGLAQHVADVRKRLGAQVVLQLDEPSATAVLDGSLSGVSVLNTVRALPEPEALALLDTVITGQSAPVLVHTCAEPPALGLLRRSAAAAIGFDLNTIGTRELDEIGETLEAGKQLVLGAVPTRVPATRVTWRDYAEPGVRLIDRLGFARRTLAQRVAVSPACGLAGGSLEWGRRALRLTSAVARAYAEEPEELSFS</sequence>
<reference evidence="3 4" key="1">
    <citation type="submission" date="2020-10" db="EMBL/GenBank/DDBJ databases">
        <title>Identification of Nocardia species via Next-generation sequencing and recognition of intraspecies genetic diversity.</title>
        <authorList>
            <person name="Li P."/>
            <person name="Li P."/>
            <person name="Lu B."/>
        </authorList>
    </citation>
    <scope>NUCLEOTIDE SEQUENCE [LARGE SCALE GENOMIC DNA]</scope>
    <source>
        <strain evidence="3 4">BJ06-0157</strain>
    </source>
</reference>
<dbReference type="Gene3D" id="3.20.20.210">
    <property type="match status" value="1"/>
</dbReference>
<dbReference type="EMBL" id="JADLQX010000003">
    <property type="protein sequence ID" value="MBF6296849.1"/>
    <property type="molecule type" value="Genomic_DNA"/>
</dbReference>
<name>A0ABS0CPT0_9NOCA</name>
<comment type="caution">
    <text evidence="3">The sequence shown here is derived from an EMBL/GenBank/DDBJ whole genome shotgun (WGS) entry which is preliminary data.</text>
</comment>
<evidence type="ECO:0000259" key="2">
    <source>
        <dbReference type="Pfam" id="PF01717"/>
    </source>
</evidence>
<dbReference type="RefSeq" id="WP_195128229.1">
    <property type="nucleotide sequence ID" value="NZ_JADLQX010000003.1"/>
</dbReference>
<dbReference type="CDD" id="cd03310">
    <property type="entry name" value="CIMS_like"/>
    <property type="match status" value="1"/>
</dbReference>
<dbReference type="Pfam" id="PF01717">
    <property type="entry name" value="Meth_synt_2"/>
    <property type="match status" value="1"/>
</dbReference>
<accession>A0ABS0CPT0</accession>
<protein>
    <submittedName>
        <fullName evidence="3">Methionine synthase</fullName>
    </submittedName>
</protein>
<feature type="domain" description="Cobalamin-independent methionine synthase MetE C-terminal/archaeal" evidence="2">
    <location>
        <begin position="40"/>
        <end position="360"/>
    </location>
</feature>
<evidence type="ECO:0000313" key="4">
    <source>
        <dbReference type="Proteomes" id="UP000702209"/>
    </source>
</evidence>
<dbReference type="InterPro" id="IPR002629">
    <property type="entry name" value="Met_Synth_C/arc"/>
</dbReference>
<dbReference type="InterPro" id="IPR038071">
    <property type="entry name" value="UROD/MetE-like_sf"/>
</dbReference>
<evidence type="ECO:0000313" key="3">
    <source>
        <dbReference type="EMBL" id="MBF6296849.1"/>
    </source>
</evidence>
<feature type="region of interest" description="Disordered" evidence="1">
    <location>
        <begin position="1"/>
        <end position="28"/>
    </location>
</feature>
<dbReference type="SUPFAM" id="SSF51726">
    <property type="entry name" value="UROD/MetE-like"/>
    <property type="match status" value="1"/>
</dbReference>
<keyword evidence="4" id="KW-1185">Reference proteome</keyword>
<dbReference type="Proteomes" id="UP000702209">
    <property type="component" value="Unassembled WGS sequence"/>
</dbReference>
<organism evidence="3 4">
    <name type="scientific">Nocardia amamiensis</name>
    <dbReference type="NCBI Taxonomy" id="404578"/>
    <lineage>
        <taxon>Bacteria</taxon>
        <taxon>Bacillati</taxon>
        <taxon>Actinomycetota</taxon>
        <taxon>Actinomycetes</taxon>
        <taxon>Mycobacteriales</taxon>
        <taxon>Nocardiaceae</taxon>
        <taxon>Nocardia</taxon>
    </lineage>
</organism>
<gene>
    <name evidence="3" type="ORF">IU459_04735</name>
</gene>
<proteinExistence type="predicted"/>